<evidence type="ECO:0000259" key="3">
    <source>
        <dbReference type="Pfam" id="PF23666"/>
    </source>
</evidence>
<keyword evidence="5" id="KW-1185">Reference proteome</keyword>
<dbReference type="Pfam" id="PF13547">
    <property type="entry name" value="GTA_TIM"/>
    <property type="match status" value="1"/>
</dbReference>
<dbReference type="InterPro" id="IPR032876">
    <property type="entry name" value="J_dom"/>
</dbReference>
<organism evidence="4 5">
    <name type="scientific">Pseudosulfitobacter pseudonitzschiae</name>
    <dbReference type="NCBI Taxonomy" id="1402135"/>
    <lineage>
        <taxon>Bacteria</taxon>
        <taxon>Pseudomonadati</taxon>
        <taxon>Pseudomonadota</taxon>
        <taxon>Alphaproteobacteria</taxon>
        <taxon>Rhodobacterales</taxon>
        <taxon>Roseobacteraceae</taxon>
        <taxon>Pseudosulfitobacter</taxon>
    </lineage>
</organism>
<evidence type="ECO:0000259" key="2">
    <source>
        <dbReference type="Pfam" id="PF13550"/>
    </source>
</evidence>
<feature type="domain" description="GTA TIM-barrel-like" evidence="1">
    <location>
        <begin position="443"/>
        <end position="739"/>
    </location>
</feature>
<dbReference type="Pfam" id="PF23666">
    <property type="entry name" value="Rcc01698_C"/>
    <property type="match status" value="1"/>
</dbReference>
<dbReference type="GeneID" id="68869719"/>
<dbReference type="InterPro" id="IPR056490">
    <property type="entry name" value="Rcc01698_C"/>
</dbReference>
<evidence type="ECO:0000313" key="4">
    <source>
        <dbReference type="EMBL" id="KEJ94581.1"/>
    </source>
</evidence>
<gene>
    <name evidence="4" type="ORF">SUH3_06005</name>
</gene>
<accession>A0A073IYR7</accession>
<evidence type="ECO:0000313" key="5">
    <source>
        <dbReference type="Proteomes" id="UP000027746"/>
    </source>
</evidence>
<dbReference type="Gene3D" id="3.20.20.80">
    <property type="entry name" value="Glycosidases"/>
    <property type="match status" value="1"/>
</dbReference>
<dbReference type="EMBL" id="JAMD01000012">
    <property type="protein sequence ID" value="KEJ94581.1"/>
    <property type="molecule type" value="Genomic_DNA"/>
</dbReference>
<dbReference type="InterPro" id="IPR025195">
    <property type="entry name" value="GTA_TIM_dom"/>
</dbReference>
<reference evidence="4 5" key="1">
    <citation type="submission" date="2014-01" db="EMBL/GenBank/DDBJ databases">
        <title>Sulfitobacter sp. H3 (MCCC 1A00686) Genome Sequencing.</title>
        <authorList>
            <person name="Lai Q."/>
            <person name="Hong Z."/>
        </authorList>
    </citation>
    <scope>NUCLEOTIDE SEQUENCE [LARGE SCALE GENOMIC DNA]</scope>
    <source>
        <strain evidence="4 5">H3</strain>
    </source>
</reference>
<dbReference type="SUPFAM" id="SSF51445">
    <property type="entry name" value="(Trans)glycosidases"/>
    <property type="match status" value="1"/>
</dbReference>
<dbReference type="Pfam" id="PF13550">
    <property type="entry name" value="Phage-tail_3"/>
    <property type="match status" value="1"/>
</dbReference>
<dbReference type="Proteomes" id="UP000027746">
    <property type="component" value="Unassembled WGS sequence"/>
</dbReference>
<dbReference type="InterPro" id="IPR017853">
    <property type="entry name" value="GH"/>
</dbReference>
<name>A0A073IYR7_9RHOB</name>
<comment type="caution">
    <text evidence="4">The sequence shown here is derived from an EMBL/GenBank/DDBJ whole genome shotgun (WGS) entry which is preliminary data.</text>
</comment>
<dbReference type="OrthoDB" id="8445115at2"/>
<sequence length="1307" mass="141036">MATIVLSAAGAAIGGSVGGTLAGLSSVAIGRAVGATLGKVIDQRLMGQGSDVVETGRVDRFRLTHAGEGDPVAQVYGRMRVGGQVIWASDFRETVAQSGGGKGAPSRPATREYSYSVSLAIALSAGEILRVGRVWADGEEVAADELNMRVYTGTQDQLPDPTIEAIEGAGQVPAYRGTAYVVMDDLGLQRFGNRVPQFSFEVIRAEQPGEDGYAAEMAQAVQGVALIPGTGEYALATTPVYYDDGKGGRWSANVNTPAGKPDFAQSLEVLDGELQNCGAVSLVVSWFGDDLRCDTCTIRPKVERKDADGQNMPWVVSGLTRSAAQEIAEVGDRPIYGGTTADAAVVEAIRALNDAGKAVMFYPFVLMDQLAGNDLPNPYSDALGQPALPWRGRITTSKAAGQNGSPDGTAVADAEVAAFVGSVTAADFIVGDGTVTYTGPEEWSLSRFILHYAALCAAAGGVDAFCVGSELRGLTQIRGAGNSFPFVAALRGLAGDVRSLLGAGTKIGYAADWSEYFGYQPQDGSGDVFFHLDPLWADDEIDFVGIDNYMPLSDWREGDAHLDADQGDIYNLDYLRANIEGGEGYDWYYHSSDARDAQIRTPITDGAHDEPWVYRVKDLRNWWQNTHHERVNGVRSEVPTAWEPQSKPIWFTELGCAAVDKGTNQPNKFLDAKSSESDLPYYSDGTRDDLIQKRYLRAMYSYWGEAMHNPVSVEYGGPMLDLSRSFVWAWDTRPYPFFPNNTAQWSDGENYTRGHWINGRTGARTLASVVGEICEKAGLQAYDTSQLHGYVRGYVVDDVADARASLQPLMLRYGFDAIERDGVLAFRKRDGALTADLARSDLVVSDEMEGTLERIREAEAEMAGRVRLRFVQADGNFETIAEEAVLPDDATHAVATSEVALAMTRAEGRQVVERWLVEARVARDAVRVALPPSVMGVGAGDVIGLSGEGEDAARYRVDRVEQGAFQMLEAVRIEPGVYEPSDMEDALARVHDFVPPVPVSPFFLDLPLMTGDEVPHAPHLAVTAQPWPGTVAVYSAPSDEDYTLNSIIAQEAVIGLTQSALVRHAPAIWDEGEALEVRLLHGALSSVSEAAVLNGRNLCAIGDGSSDNWELFQFQETELIAPDTYLLRRRLRGQLGTDALMPDAWPVGSWVVLMNGTPAQIDMAASLRRVAQHYRIGPARRGLDDPSYVAQVQAFDGNGLRPYAPVHLRADVLGSGDIAISWVRRTRIDGDGWDMAEVPLGEDIESYRVRVLKDGAVLREDSVAGPVWTYDAAAQAADAALGAVVVEVAQLSARYGAGLAGRITVDL</sequence>
<dbReference type="RefSeq" id="WP_037929348.1">
    <property type="nucleotide sequence ID" value="NZ_CP054599.1"/>
</dbReference>
<feature type="domain" description="Rcc01698-like C-terminal" evidence="3">
    <location>
        <begin position="1052"/>
        <end position="1152"/>
    </location>
</feature>
<protein>
    <submittedName>
        <fullName evidence="4">Phage host specificity protein</fullName>
    </submittedName>
</protein>
<proteinExistence type="predicted"/>
<evidence type="ECO:0000259" key="1">
    <source>
        <dbReference type="Pfam" id="PF13547"/>
    </source>
</evidence>
<feature type="domain" description="Tip attachment protein J" evidence="2">
    <location>
        <begin position="800"/>
        <end position="961"/>
    </location>
</feature>
<dbReference type="CDD" id="cd19607">
    <property type="entry name" value="GTA_TIM-barrel-like"/>
    <property type="match status" value="1"/>
</dbReference>